<accession>A0A0G9K3L6</accession>
<dbReference type="Proteomes" id="UP000035514">
    <property type="component" value="Unassembled WGS sequence"/>
</dbReference>
<protein>
    <recommendedName>
        <fullName evidence="3">FAD/FMN-containing dehydrogenase</fullName>
    </recommendedName>
</protein>
<sequence>MIKQLILSIIFVNSLFAVNLKIEDKISNFSLIDQFDKIHTITNDIKIIIVTFEKETLSMVNNFLSSKSPLFLENHQAIVINNISSTPSIITKMFTLPKLRDYKYSILLIYDENNTKFTKQTGKITTYSLENGVIKDIRFLSSTYELEEFLK</sequence>
<dbReference type="PATRIC" id="fig|1447256.3.peg.1098"/>
<evidence type="ECO:0000313" key="1">
    <source>
        <dbReference type="EMBL" id="KLE00440.1"/>
    </source>
</evidence>
<organism evidence="1 2">
    <name type="scientific">Aliarcobacter butzleri L348</name>
    <dbReference type="NCBI Taxonomy" id="1447256"/>
    <lineage>
        <taxon>Bacteria</taxon>
        <taxon>Pseudomonadati</taxon>
        <taxon>Campylobacterota</taxon>
        <taxon>Epsilonproteobacteria</taxon>
        <taxon>Campylobacterales</taxon>
        <taxon>Arcobacteraceae</taxon>
        <taxon>Aliarcobacter</taxon>
    </lineage>
</organism>
<comment type="caution">
    <text evidence="1">The sequence shown here is derived from an EMBL/GenBank/DDBJ whole genome shotgun (WGS) entry which is preliminary data.</text>
</comment>
<evidence type="ECO:0000313" key="2">
    <source>
        <dbReference type="Proteomes" id="UP000035514"/>
    </source>
</evidence>
<dbReference type="GeneID" id="24304764"/>
<dbReference type="SMR" id="A0A0G9K3L6"/>
<dbReference type="RefSeq" id="WP_012012255.1">
    <property type="nucleotide sequence ID" value="NZ_JAIQ01000084.1"/>
</dbReference>
<gene>
    <name evidence="1" type="ORF">AA20_05645</name>
</gene>
<reference evidence="1 2" key="1">
    <citation type="submission" date="2014-01" db="EMBL/GenBank/DDBJ databases">
        <title>Development of a Comparative Genomic Fingerprinting Assay for High Resolution Genotyping of Arcobacter butzleri.</title>
        <authorList>
            <person name="Webb A.L."/>
            <person name="Inglis G.D."/>
            <person name="Kruczkiewicz P."/>
            <person name="Selinger L.B."/>
            <person name="Taboada E.N."/>
        </authorList>
    </citation>
    <scope>NUCLEOTIDE SEQUENCE [LARGE SCALE GENOMIC DNA]</scope>
    <source>
        <strain evidence="1 2">L348</strain>
    </source>
</reference>
<name>A0A0G9K3L6_9BACT</name>
<dbReference type="EMBL" id="JAIQ01000084">
    <property type="protein sequence ID" value="KLE00440.1"/>
    <property type="molecule type" value="Genomic_DNA"/>
</dbReference>
<proteinExistence type="predicted"/>
<evidence type="ECO:0008006" key="3">
    <source>
        <dbReference type="Google" id="ProtNLM"/>
    </source>
</evidence>
<dbReference type="AlphaFoldDB" id="A0A0G9K3L6"/>